<feature type="compositionally biased region" description="Low complexity" evidence="1">
    <location>
        <begin position="60"/>
        <end position="69"/>
    </location>
</feature>
<proteinExistence type="predicted"/>
<keyword evidence="2" id="KW-0732">Signal</keyword>
<dbReference type="EMBL" id="CP022098">
    <property type="protein sequence ID" value="ATB38967.1"/>
    <property type="molecule type" value="Genomic_DNA"/>
</dbReference>
<dbReference type="Proteomes" id="UP000217257">
    <property type="component" value="Chromosome"/>
</dbReference>
<gene>
    <name evidence="3" type="ORF">CYFUS_004405</name>
</gene>
<evidence type="ECO:0008006" key="5">
    <source>
        <dbReference type="Google" id="ProtNLM"/>
    </source>
</evidence>
<reference evidence="3 4" key="1">
    <citation type="submission" date="2017-06" db="EMBL/GenBank/DDBJ databases">
        <title>Sequencing and comparative analysis of myxobacterial genomes.</title>
        <authorList>
            <person name="Rupp O."/>
            <person name="Goesmann A."/>
            <person name="Sogaard-Andersen L."/>
        </authorList>
    </citation>
    <scope>NUCLEOTIDE SEQUENCE [LARGE SCALE GENOMIC DNA]</scope>
    <source>
        <strain evidence="3 4">DSM 52655</strain>
    </source>
</reference>
<accession>A0A250J659</accession>
<feature type="chain" id="PRO_5013168516" description="Secreted protein" evidence="2">
    <location>
        <begin position="25"/>
        <end position="90"/>
    </location>
</feature>
<dbReference type="RefSeq" id="WP_095987063.1">
    <property type="nucleotide sequence ID" value="NZ_CP022098.1"/>
</dbReference>
<dbReference type="KEGG" id="cfus:CYFUS_004405"/>
<feature type="signal peptide" evidence="2">
    <location>
        <begin position="1"/>
        <end position="24"/>
    </location>
</feature>
<protein>
    <recommendedName>
        <fullName evidence="5">Secreted protein</fullName>
    </recommendedName>
</protein>
<feature type="region of interest" description="Disordered" evidence="1">
    <location>
        <begin position="56"/>
        <end position="90"/>
    </location>
</feature>
<evidence type="ECO:0000256" key="1">
    <source>
        <dbReference type="SAM" id="MobiDB-lite"/>
    </source>
</evidence>
<evidence type="ECO:0000313" key="3">
    <source>
        <dbReference type="EMBL" id="ATB38967.1"/>
    </source>
</evidence>
<name>A0A250J659_9BACT</name>
<dbReference type="AlphaFoldDB" id="A0A250J659"/>
<evidence type="ECO:0000256" key="2">
    <source>
        <dbReference type="SAM" id="SignalP"/>
    </source>
</evidence>
<evidence type="ECO:0000313" key="4">
    <source>
        <dbReference type="Proteomes" id="UP000217257"/>
    </source>
</evidence>
<sequence>MKKLNCAAAIASLAVAAGPIAVDASVDSDKTLTLSAEQAEASFALEIEGFNELIAAKSSQQQQQQQQQQNRNQSDSAGVQFAPSDSGFAV</sequence>
<organism evidence="3 4">
    <name type="scientific">Cystobacter fuscus</name>
    <dbReference type="NCBI Taxonomy" id="43"/>
    <lineage>
        <taxon>Bacteria</taxon>
        <taxon>Pseudomonadati</taxon>
        <taxon>Myxococcota</taxon>
        <taxon>Myxococcia</taxon>
        <taxon>Myxococcales</taxon>
        <taxon>Cystobacterineae</taxon>
        <taxon>Archangiaceae</taxon>
        <taxon>Cystobacter</taxon>
    </lineage>
</organism>